<name>A0A9I9E5T6_CUCME</name>
<evidence type="ECO:0000256" key="1">
    <source>
        <dbReference type="SAM" id="MobiDB-lite"/>
    </source>
</evidence>
<accession>A0A9I9E5T6</accession>
<feature type="compositionally biased region" description="Low complexity" evidence="1">
    <location>
        <begin position="16"/>
        <end position="31"/>
    </location>
</feature>
<sequence>MSHAHCRKDLQPPPSFSSSGEYSTSGESSTFDHGSTSAQIRVLPSVAYKAPLILGKLHLGIFNLHYFEGNTKAVFLKNHKPSRKIKDLGDVGFELLQSFSSLHGEKLVGSKPNKVKNNVKPQMAINSVANQAKRTSIQSEDQNKKHHPLDFNTLKGHEDSATGLCFSSDGSNLTTAEKNNIRNFGNPVQPTLPTSGELRSPANHKITIPEDTYAEDTQNRQNPWIEQHRLLHLEYETSPRYESNATEIT</sequence>
<evidence type="ECO:0000313" key="2">
    <source>
        <dbReference type="EnsemblPlants" id="MELO3C029166.2.1"/>
    </source>
</evidence>
<proteinExistence type="predicted"/>
<dbReference type="PANTHER" id="PTHR45282:SF2">
    <property type="entry name" value="OS03G0858400 PROTEIN"/>
    <property type="match status" value="1"/>
</dbReference>
<organism evidence="2">
    <name type="scientific">Cucumis melo</name>
    <name type="common">Muskmelon</name>
    <dbReference type="NCBI Taxonomy" id="3656"/>
    <lineage>
        <taxon>Eukaryota</taxon>
        <taxon>Viridiplantae</taxon>
        <taxon>Streptophyta</taxon>
        <taxon>Embryophyta</taxon>
        <taxon>Tracheophyta</taxon>
        <taxon>Spermatophyta</taxon>
        <taxon>Magnoliopsida</taxon>
        <taxon>eudicotyledons</taxon>
        <taxon>Gunneridae</taxon>
        <taxon>Pentapetalae</taxon>
        <taxon>rosids</taxon>
        <taxon>fabids</taxon>
        <taxon>Cucurbitales</taxon>
        <taxon>Cucurbitaceae</taxon>
        <taxon>Benincaseae</taxon>
        <taxon>Cucumis</taxon>
    </lineage>
</organism>
<feature type="region of interest" description="Disordered" evidence="1">
    <location>
        <begin position="1"/>
        <end position="34"/>
    </location>
</feature>
<dbReference type="Gramene" id="MELO3C029166.2.1">
    <property type="protein sequence ID" value="MELO3C029166.2.1"/>
    <property type="gene ID" value="MELO3C029166.2"/>
</dbReference>
<feature type="region of interest" description="Disordered" evidence="1">
    <location>
        <begin position="178"/>
        <end position="202"/>
    </location>
</feature>
<dbReference type="AlphaFoldDB" id="A0A9I9E5T6"/>
<dbReference type="PANTHER" id="PTHR45282">
    <property type="entry name" value="OS03G0858400 PROTEIN"/>
    <property type="match status" value="1"/>
</dbReference>
<dbReference type="EnsemblPlants" id="MELO3C029166.2.1">
    <property type="protein sequence ID" value="MELO3C029166.2.1"/>
    <property type="gene ID" value="MELO3C029166.2"/>
</dbReference>
<reference evidence="2" key="1">
    <citation type="submission" date="2023-03" db="UniProtKB">
        <authorList>
            <consortium name="EnsemblPlants"/>
        </authorList>
    </citation>
    <scope>IDENTIFICATION</scope>
</reference>
<protein>
    <submittedName>
        <fullName evidence="2">Uncharacterized protein</fullName>
    </submittedName>
</protein>
<feature type="compositionally biased region" description="Polar residues" evidence="1">
    <location>
        <begin position="178"/>
        <end position="194"/>
    </location>
</feature>